<dbReference type="Proteomes" id="UP000305539">
    <property type="component" value="Unassembled WGS sequence"/>
</dbReference>
<dbReference type="OrthoDB" id="9134999at2"/>
<protein>
    <submittedName>
        <fullName evidence="2">DUF1842 domain-containing protein</fullName>
    </submittedName>
</protein>
<comment type="caution">
    <text evidence="2">The sequence shown here is derived from an EMBL/GenBank/DDBJ whole genome shotgun (WGS) entry which is preliminary data.</text>
</comment>
<proteinExistence type="predicted"/>
<gene>
    <name evidence="2" type="ORF">FAZ69_28015</name>
</gene>
<dbReference type="EMBL" id="SWJE01000018">
    <property type="protein sequence ID" value="TKC81469.1"/>
    <property type="molecule type" value="Genomic_DNA"/>
</dbReference>
<evidence type="ECO:0000313" key="2">
    <source>
        <dbReference type="EMBL" id="TKC81469.1"/>
    </source>
</evidence>
<name>A0A4U1HJU7_9BURK</name>
<dbReference type="InterPro" id="IPR014992">
    <property type="entry name" value="DUF1842"/>
</dbReference>
<dbReference type="RefSeq" id="WP_136898342.1">
    <property type="nucleotide sequence ID" value="NZ_SWJE01000018.1"/>
</dbReference>
<evidence type="ECO:0000259" key="1">
    <source>
        <dbReference type="Pfam" id="PF08896"/>
    </source>
</evidence>
<reference evidence="2 3" key="1">
    <citation type="submission" date="2019-04" db="EMBL/GenBank/DDBJ databases">
        <title>Trinickia sp. 7GSK02, isolated from subtropical forest soil.</title>
        <authorList>
            <person name="Gao Z.-H."/>
            <person name="Qiu L.-H."/>
        </authorList>
    </citation>
    <scope>NUCLEOTIDE SEQUENCE [LARGE SCALE GENOMIC DNA]</scope>
    <source>
        <strain evidence="2 3">7GSK02</strain>
    </source>
</reference>
<dbReference type="Pfam" id="PF08896">
    <property type="entry name" value="DUF1842"/>
    <property type="match status" value="1"/>
</dbReference>
<feature type="domain" description="DUF1842" evidence="1">
    <location>
        <begin position="13"/>
        <end position="114"/>
    </location>
</feature>
<evidence type="ECO:0000313" key="3">
    <source>
        <dbReference type="Proteomes" id="UP000305539"/>
    </source>
</evidence>
<sequence>MAESFPFNHTGVFTIGKQGLPGGLTLKAVLSVPQNSSEVNGYGQLTQATHPPLNCKSAFHGSVHSLGVGSAKQVYAVQGTAVPPLLGAPHVTELVIQLDGIWGKSGKASYTYVVGSEFHRVEDQEVTVQWLLQEGERAA</sequence>
<keyword evidence="3" id="KW-1185">Reference proteome</keyword>
<organism evidence="2 3">
    <name type="scientific">Trinickia terrae</name>
    <dbReference type="NCBI Taxonomy" id="2571161"/>
    <lineage>
        <taxon>Bacteria</taxon>
        <taxon>Pseudomonadati</taxon>
        <taxon>Pseudomonadota</taxon>
        <taxon>Betaproteobacteria</taxon>
        <taxon>Burkholderiales</taxon>
        <taxon>Burkholderiaceae</taxon>
        <taxon>Trinickia</taxon>
    </lineage>
</organism>
<dbReference type="AlphaFoldDB" id="A0A4U1HJU7"/>
<accession>A0A4U1HJU7</accession>